<feature type="region of interest" description="Disordered" evidence="1">
    <location>
        <begin position="41"/>
        <end position="121"/>
    </location>
</feature>
<dbReference type="AlphaFoldDB" id="A0A917ZRX3"/>
<accession>A0A917ZRX3</accession>
<evidence type="ECO:0000313" key="3">
    <source>
        <dbReference type="Proteomes" id="UP000641932"/>
    </source>
</evidence>
<comment type="caution">
    <text evidence="2">The sequence shown here is derived from an EMBL/GenBank/DDBJ whole genome shotgun (WGS) entry which is preliminary data.</text>
</comment>
<evidence type="ECO:0000313" key="2">
    <source>
        <dbReference type="EMBL" id="GGO91768.1"/>
    </source>
</evidence>
<proteinExistence type="predicted"/>
<reference evidence="2" key="1">
    <citation type="journal article" date="2014" name="Int. J. Syst. Evol. Microbiol.">
        <title>Complete genome sequence of Corynebacterium casei LMG S-19264T (=DSM 44701T), isolated from a smear-ripened cheese.</title>
        <authorList>
            <consortium name="US DOE Joint Genome Institute (JGI-PGF)"/>
            <person name="Walter F."/>
            <person name="Albersmeier A."/>
            <person name="Kalinowski J."/>
            <person name="Ruckert C."/>
        </authorList>
    </citation>
    <scope>NUCLEOTIDE SEQUENCE</scope>
    <source>
        <strain evidence="2">CGMCC 4.7201</strain>
    </source>
</reference>
<reference evidence="2" key="2">
    <citation type="submission" date="2020-09" db="EMBL/GenBank/DDBJ databases">
        <authorList>
            <person name="Sun Q."/>
            <person name="Zhou Y."/>
        </authorList>
    </citation>
    <scope>NUCLEOTIDE SEQUENCE</scope>
    <source>
        <strain evidence="2">CGMCC 4.7201</strain>
    </source>
</reference>
<organism evidence="2 3">
    <name type="scientific">Wenjunlia tyrosinilytica</name>
    <dbReference type="NCBI Taxonomy" id="1544741"/>
    <lineage>
        <taxon>Bacteria</taxon>
        <taxon>Bacillati</taxon>
        <taxon>Actinomycetota</taxon>
        <taxon>Actinomycetes</taxon>
        <taxon>Kitasatosporales</taxon>
        <taxon>Streptomycetaceae</taxon>
        <taxon>Wenjunlia</taxon>
    </lineage>
</organism>
<evidence type="ECO:0000256" key="1">
    <source>
        <dbReference type="SAM" id="MobiDB-lite"/>
    </source>
</evidence>
<name>A0A917ZRX3_9ACTN</name>
<keyword evidence="3" id="KW-1185">Reference proteome</keyword>
<dbReference type="Proteomes" id="UP000641932">
    <property type="component" value="Unassembled WGS sequence"/>
</dbReference>
<protein>
    <submittedName>
        <fullName evidence="2">Uncharacterized protein</fullName>
    </submittedName>
</protein>
<gene>
    <name evidence="2" type="ORF">GCM10012280_40410</name>
</gene>
<sequence>MEASASAFWPLSANTRMSKTAQPFPQGMPLGQLTQLAEHRGVLTQFGTQGEPPLQGQSRRSDSRALSASKPGPLRPAMGRSPQGKRPTQQVPRLPRAARCRGGIRGGHIPPEPLGIHRVRR</sequence>
<dbReference type="EMBL" id="BMMS01000017">
    <property type="protein sequence ID" value="GGO91768.1"/>
    <property type="molecule type" value="Genomic_DNA"/>
</dbReference>